<dbReference type="SMART" id="SM00387">
    <property type="entry name" value="HATPase_c"/>
    <property type="match status" value="1"/>
</dbReference>
<dbReference type="GO" id="GO:0051082">
    <property type="term" value="F:unfolded protein binding"/>
    <property type="evidence" value="ECO:0007669"/>
    <property type="project" value="InterPro"/>
</dbReference>
<feature type="compositionally biased region" description="Acidic residues" evidence="6">
    <location>
        <begin position="290"/>
        <end position="313"/>
    </location>
</feature>
<evidence type="ECO:0000256" key="3">
    <source>
        <dbReference type="ARBA" id="ARBA00022741"/>
    </source>
</evidence>
<evidence type="ECO:0000259" key="7">
    <source>
        <dbReference type="SMART" id="SM00387"/>
    </source>
</evidence>
<proteinExistence type="inferred from homology"/>
<evidence type="ECO:0000313" key="9">
    <source>
        <dbReference type="Proteomes" id="UP001341281"/>
    </source>
</evidence>
<dbReference type="GO" id="GO:0140662">
    <property type="term" value="F:ATP-dependent protein folding chaperone"/>
    <property type="evidence" value="ECO:0007669"/>
    <property type="project" value="InterPro"/>
</dbReference>
<dbReference type="HAMAP" id="MF_00505">
    <property type="entry name" value="HSP90"/>
    <property type="match status" value="1"/>
</dbReference>
<dbReference type="PRINTS" id="PR00775">
    <property type="entry name" value="HEATSHOCK90"/>
</dbReference>
<dbReference type="InterPro" id="IPR019805">
    <property type="entry name" value="Heat_shock_protein_90_CS"/>
</dbReference>
<organism evidence="8 9">
    <name type="scientific">Paspalum notatum var. saurae</name>
    <dbReference type="NCBI Taxonomy" id="547442"/>
    <lineage>
        <taxon>Eukaryota</taxon>
        <taxon>Viridiplantae</taxon>
        <taxon>Streptophyta</taxon>
        <taxon>Embryophyta</taxon>
        <taxon>Tracheophyta</taxon>
        <taxon>Spermatophyta</taxon>
        <taxon>Magnoliopsida</taxon>
        <taxon>Liliopsida</taxon>
        <taxon>Poales</taxon>
        <taxon>Poaceae</taxon>
        <taxon>PACMAD clade</taxon>
        <taxon>Panicoideae</taxon>
        <taxon>Andropogonodae</taxon>
        <taxon>Paspaleae</taxon>
        <taxon>Paspalinae</taxon>
        <taxon>Paspalum</taxon>
    </lineage>
</organism>
<name>A0AAQ3TPZ7_PASNO</name>
<dbReference type="SUPFAM" id="SSF110942">
    <property type="entry name" value="HSP90 C-terminal domain"/>
    <property type="match status" value="1"/>
</dbReference>
<dbReference type="FunFam" id="3.30.565.10:FF:000005">
    <property type="entry name" value="Heat shock protein 90"/>
    <property type="match status" value="1"/>
</dbReference>
<gene>
    <name evidence="8" type="ORF">U9M48_023209</name>
</gene>
<feature type="region of interest" description="Disordered" evidence="6">
    <location>
        <begin position="1209"/>
        <end position="1246"/>
    </location>
</feature>
<dbReference type="PROSITE" id="PS00298">
    <property type="entry name" value="HSP90"/>
    <property type="match status" value="1"/>
</dbReference>
<dbReference type="Proteomes" id="UP001341281">
    <property type="component" value="Chromosome 05"/>
</dbReference>
<dbReference type="InterPro" id="IPR020568">
    <property type="entry name" value="Ribosomal_Su5_D2-typ_SF"/>
</dbReference>
<reference evidence="8 9" key="1">
    <citation type="submission" date="2024-02" db="EMBL/GenBank/DDBJ databases">
        <title>High-quality chromosome-scale genome assembly of Pensacola bahiagrass (Paspalum notatum Flugge var. saurae).</title>
        <authorList>
            <person name="Vega J.M."/>
            <person name="Podio M."/>
            <person name="Orjuela J."/>
            <person name="Siena L.A."/>
            <person name="Pessino S.C."/>
            <person name="Combes M.C."/>
            <person name="Mariac C."/>
            <person name="Albertini E."/>
            <person name="Pupilli F."/>
            <person name="Ortiz J.P.A."/>
            <person name="Leblanc O."/>
        </authorList>
    </citation>
    <scope>NUCLEOTIDE SEQUENCE [LARGE SCALE GENOMIC DNA]</scope>
    <source>
        <strain evidence="8">R1</strain>
        <tissue evidence="8">Leaf</tissue>
    </source>
</reference>
<evidence type="ECO:0000256" key="2">
    <source>
        <dbReference type="ARBA" id="ARBA00011738"/>
    </source>
</evidence>
<dbReference type="NCBIfam" id="NF003555">
    <property type="entry name" value="PRK05218.1"/>
    <property type="match status" value="1"/>
</dbReference>
<dbReference type="InterPro" id="IPR037196">
    <property type="entry name" value="HSP90_C"/>
</dbReference>
<keyword evidence="4" id="KW-0067">ATP-binding</keyword>
<dbReference type="GO" id="GO:0005524">
    <property type="term" value="F:ATP binding"/>
    <property type="evidence" value="ECO:0007669"/>
    <property type="project" value="UniProtKB-KW"/>
</dbReference>
<dbReference type="Gene3D" id="3.30.230.80">
    <property type="match status" value="1"/>
</dbReference>
<keyword evidence="5" id="KW-0143">Chaperone</keyword>
<evidence type="ECO:0000256" key="5">
    <source>
        <dbReference type="ARBA" id="ARBA00023186"/>
    </source>
</evidence>
<evidence type="ECO:0000313" key="8">
    <source>
        <dbReference type="EMBL" id="WVZ75122.1"/>
    </source>
</evidence>
<feature type="domain" description="Histidine kinase/HSP90-like ATPase" evidence="7">
    <location>
        <begin position="97"/>
        <end position="254"/>
    </location>
</feature>
<dbReference type="InterPro" id="IPR003594">
    <property type="entry name" value="HATPase_dom"/>
</dbReference>
<dbReference type="Gene3D" id="3.30.565.10">
    <property type="entry name" value="Histidine kinase-like ATPase, C-terminal domain"/>
    <property type="match status" value="1"/>
</dbReference>
<dbReference type="EMBL" id="CP144749">
    <property type="protein sequence ID" value="WVZ75122.1"/>
    <property type="molecule type" value="Genomic_DNA"/>
</dbReference>
<dbReference type="InterPro" id="IPR036890">
    <property type="entry name" value="HATPase_C_sf"/>
</dbReference>
<dbReference type="SUPFAM" id="SSF55874">
    <property type="entry name" value="ATPase domain of HSP90 chaperone/DNA topoisomerase II/histidine kinase"/>
    <property type="match status" value="1"/>
</dbReference>
<dbReference type="AlphaFoldDB" id="A0AAQ3TPZ7"/>
<dbReference type="InterPro" id="IPR020575">
    <property type="entry name" value="Hsp90_N"/>
</dbReference>
<dbReference type="SUPFAM" id="SSF56672">
    <property type="entry name" value="DNA/RNA polymerases"/>
    <property type="match status" value="1"/>
</dbReference>
<evidence type="ECO:0000256" key="4">
    <source>
        <dbReference type="ARBA" id="ARBA00022840"/>
    </source>
</evidence>
<comment type="similarity">
    <text evidence="1">Belongs to the heat shock protein 90 family.</text>
</comment>
<feature type="compositionally biased region" description="Basic and acidic residues" evidence="6">
    <location>
        <begin position="1231"/>
        <end position="1246"/>
    </location>
</feature>
<dbReference type="Pfam" id="PF13589">
    <property type="entry name" value="HATPase_c_3"/>
    <property type="match status" value="1"/>
</dbReference>
<keyword evidence="3" id="KW-0547">Nucleotide-binding</keyword>
<evidence type="ECO:0000256" key="1">
    <source>
        <dbReference type="ARBA" id="ARBA00008239"/>
    </source>
</evidence>
<dbReference type="PANTHER" id="PTHR11528">
    <property type="entry name" value="HEAT SHOCK PROTEIN 90 FAMILY MEMBER"/>
    <property type="match status" value="1"/>
</dbReference>
<dbReference type="Gene3D" id="1.20.120.790">
    <property type="entry name" value="Heat shock protein 90, C-terminal domain"/>
    <property type="match status" value="2"/>
</dbReference>
<feature type="region of interest" description="Disordered" evidence="6">
    <location>
        <begin position="290"/>
        <end position="323"/>
    </location>
</feature>
<protein>
    <recommendedName>
        <fullName evidence="7">Histidine kinase/HSP90-like ATPase domain-containing protein</fullName>
    </recommendedName>
</protein>
<sequence>MARCDGSSGDFRAKNKWLIAARFKLQVNAEDSSDDIANPPKIEKLCAVPHGLFTDSEVAQREAESISRKTLRSSAEKFEFQAEVSRLMDIINSLYSNKDIFLRELISNASDALDKIRFLSLTDKEVLGEGDTAKREIQIKLDKEKKILSIRDRGIGMTKEDLIKNLGTIAKSGTSAFVEKMQSGGDLNLIGQFGVGFYSVYLVAEYVEVVSKHNDDIQYVWESKADRAFAISEDTRNEPLGRGTEIRLHLRDEAKEYLEEDKLKDLVKKYSEFINFPIYLWSTKEVDVEVPADEEETSEEEESKTTEEETEDGEEKKPKTKTIKETTSEWELLNDVKAVWLRSPKEVTDEEYTKFYHSLAKDFGDDKPMAWSHFTAEGDVEFKALLFVPPKAPHDLYESYYNNNKSNLKLYVRRVFISDEFDDLLLKYLSFLKWAAKPALNVSREMLQQHSSLKTIKKKLIRKALDMIRKLVEEDPDEYSNKDKTDEEKREMEEKKGQYAKFWNEFGKSIKLGIIEDATNRNRLAKLLRFESTKSDGKLASLDEYISRMKLGQKDIFYITGSSKEQLGKSPFLERLTKKNYEVIFFTDPVDEYLRQYLMDYEDKKFQNVSKEGLKLGKDSKLKDLNESFKELTDWWKKALESEKVDSVKISNRLRNTPCVVVTSKYGWSANMEKIMQAQTLSDSSKQAYMRGKRVLEINPRHPIIKELRDKVAQDDESLEKNGTWDIVRLPAGKKAVRCKWIFKRKEGSSPSETTRYKARLVAKGFSQIPGIDYNDVFSAVVKHSSIRALFGIVAMHNLELEQLDVKTAFLHGDLEEEIYMDQPEGFIVPGKDNFVCKLKKSLYGLKQSPRQWYKKFDSSMIANGFKRSQHDSCVYIKFVDGSPIYLLLYVDDMLIAAKSKVDIANLKAQLSSEFEMKDFGAAKKILGMEISRDRNSSLLFLSQHSYIQKVLRRFNMHDSKPVSTPIASHFKLSSSQCPTTDSDFEYMSRIPYSSTVGSLMYAMVCSRPDLSYAMGLVSRYMANPGKEHWNAVKWILRYLRGTSDAYLQFGRNREGLVGYVDSDHAADLDQRRSLTGYVFTVGGCAVSWRACLQSTVALSTTEAEFIAVCDACKEAVWLKILYAEFSGDTYCINLFCDSQSAIHLTKDKCFMREQSTLMSNTIMSSEGLKQTAWLVVYQTSLMESGFNLPDPKEFASSIYKSVQKSLDLSPDATVEEEDEAEEQPEVEDKESDKEGSEPSYDKDEL</sequence>
<comment type="subunit">
    <text evidence="2">Homodimer.</text>
</comment>
<dbReference type="CDD" id="cd09272">
    <property type="entry name" value="RNase_HI_RT_Ty1"/>
    <property type="match status" value="1"/>
</dbReference>
<dbReference type="Gene3D" id="3.40.50.11260">
    <property type="match status" value="1"/>
</dbReference>
<feature type="compositionally biased region" description="Acidic residues" evidence="6">
    <location>
        <begin position="1214"/>
        <end position="1230"/>
    </location>
</feature>
<dbReference type="CDD" id="cd16927">
    <property type="entry name" value="HATPase_Hsp90-like"/>
    <property type="match status" value="1"/>
</dbReference>
<dbReference type="GO" id="GO:0016887">
    <property type="term" value="F:ATP hydrolysis activity"/>
    <property type="evidence" value="ECO:0007669"/>
    <property type="project" value="InterPro"/>
</dbReference>
<dbReference type="Pfam" id="PF07727">
    <property type="entry name" value="RVT_2"/>
    <property type="match status" value="1"/>
</dbReference>
<evidence type="ECO:0000256" key="6">
    <source>
        <dbReference type="SAM" id="MobiDB-lite"/>
    </source>
</evidence>
<dbReference type="Pfam" id="PF00183">
    <property type="entry name" value="HSP90"/>
    <property type="match status" value="2"/>
</dbReference>
<keyword evidence="9" id="KW-1185">Reference proteome</keyword>
<dbReference type="InterPro" id="IPR013103">
    <property type="entry name" value="RVT_2"/>
</dbReference>
<dbReference type="InterPro" id="IPR001404">
    <property type="entry name" value="Hsp90_fam"/>
</dbReference>
<dbReference type="InterPro" id="IPR043502">
    <property type="entry name" value="DNA/RNA_pol_sf"/>
</dbReference>
<accession>A0AAQ3TPZ7</accession>
<feature type="compositionally biased region" description="Basic and acidic residues" evidence="6">
    <location>
        <begin position="314"/>
        <end position="323"/>
    </location>
</feature>
<dbReference type="FunFam" id="3.40.50.11260:FF:000006">
    <property type="entry name" value="endoplasmin homolog"/>
    <property type="match status" value="1"/>
</dbReference>
<dbReference type="SUPFAM" id="SSF54211">
    <property type="entry name" value="Ribosomal protein S5 domain 2-like"/>
    <property type="match status" value="1"/>
</dbReference>
<dbReference type="FunFam" id="3.30.230.80:FF:000006">
    <property type="entry name" value="endoplasmin homolog"/>
    <property type="match status" value="1"/>
</dbReference>